<dbReference type="Pfam" id="PF13186">
    <property type="entry name" value="SPASM"/>
    <property type="match status" value="1"/>
</dbReference>
<comment type="cofactor">
    <cofactor evidence="1">
        <name>[4Fe-4S] cluster</name>
        <dbReference type="ChEBI" id="CHEBI:49883"/>
    </cofactor>
</comment>
<evidence type="ECO:0000313" key="17">
    <source>
        <dbReference type="Proteomes" id="UP000587880"/>
    </source>
</evidence>
<comment type="caution">
    <text evidence="16">The sequence shown here is derived from an EMBL/GenBank/DDBJ whole genome shotgun (WGS) entry which is preliminary data.</text>
</comment>
<name>A0A7X9XQZ3_CLOBE</name>
<gene>
    <name evidence="16" type="primary">nirJ1</name>
    <name evidence="16" type="ORF">HF849_17260</name>
</gene>
<evidence type="ECO:0000256" key="11">
    <source>
        <dbReference type="ARBA" id="ARBA00066804"/>
    </source>
</evidence>
<dbReference type="InterPro" id="IPR006638">
    <property type="entry name" value="Elp3/MiaA/NifB-like_rSAM"/>
</dbReference>
<evidence type="ECO:0000259" key="15">
    <source>
        <dbReference type="PROSITE" id="PS51918"/>
    </source>
</evidence>
<accession>A0A7X9XQZ3</accession>
<sequence>MISITKLLCNSDNYGDSLRYVEGAAIEKYGVSPGRGPVVAWNCTKTCNLKCKHCYASSDNKRYDDELTLDESKKFIDDLKDFNVPALLFSGGEPLMKENILELLDYASQRKIRSTISTNGTLLDKDVCKSLKKINLGYVGVSLDGIGSNHDAFRGVNGAFDSALRGIRNCIEVNQKVGLRFTINKNNYKELEDIFKLIKEEKIPRVCFYHLVYSGRGSKMVDEDITKEETRQALDLIISKAIEFGPSVEILTVDNHADAVYTYLKSLEKFKDKSDNILKLLKTNGGNRSGMAFANVDFFGNVHPDQFTWQHTFGNVKEEKFGSIWRNSENEILNGLRNRKELLKGRCSSCKWLNVCNGNFRTRAEAVHNDFWAEDPACYLTDDEINIMK</sequence>
<comment type="catalytic activity">
    <reaction evidence="8">
        <text>[mycofactocin precursor peptide]-C-terminal glycyl-L-valyl-L-tyrosine + S-adenosyl-L-methionine = [mycofactocin precursor peptide]-C-terminal glycyl-N-{[2-(4-hydroxyphenyl)ethenyl]-3-methylbutanamide} + 5'-deoxyadenosine + L-methionine + CO2</text>
        <dbReference type="Rhea" id="RHEA:65492"/>
        <dbReference type="Rhea" id="RHEA-COMP:16815"/>
        <dbReference type="Rhea" id="RHEA-COMP:16816"/>
        <dbReference type="ChEBI" id="CHEBI:16526"/>
        <dbReference type="ChEBI" id="CHEBI:17319"/>
        <dbReference type="ChEBI" id="CHEBI:57844"/>
        <dbReference type="ChEBI" id="CHEBI:59789"/>
        <dbReference type="ChEBI" id="CHEBI:156515"/>
        <dbReference type="ChEBI" id="CHEBI:156517"/>
        <dbReference type="EC" id="1.3.98.7"/>
    </reaction>
</comment>
<evidence type="ECO:0000256" key="14">
    <source>
        <dbReference type="ARBA" id="ARBA00079192"/>
    </source>
</evidence>
<dbReference type="SMART" id="SM00729">
    <property type="entry name" value="Elp3"/>
    <property type="match status" value="1"/>
</dbReference>
<dbReference type="EC" id="4.1.99.26" evidence="11"/>
<keyword evidence="7" id="KW-0456">Lyase</keyword>
<evidence type="ECO:0000256" key="1">
    <source>
        <dbReference type="ARBA" id="ARBA00001966"/>
    </source>
</evidence>
<dbReference type="SFLD" id="SFLDS00029">
    <property type="entry name" value="Radical_SAM"/>
    <property type="match status" value="1"/>
</dbReference>
<dbReference type="InterPro" id="IPR017200">
    <property type="entry name" value="PqqE-like"/>
</dbReference>
<dbReference type="SFLD" id="SFLDG01386">
    <property type="entry name" value="main_SPASM_domain-containing"/>
    <property type="match status" value="1"/>
</dbReference>
<dbReference type="NCBIfam" id="TIGR04054">
    <property type="entry name" value="rSAM_NirJ1"/>
    <property type="match status" value="1"/>
</dbReference>
<dbReference type="EMBL" id="JABAGD010000034">
    <property type="protein sequence ID" value="NMF06466.1"/>
    <property type="molecule type" value="Genomic_DNA"/>
</dbReference>
<dbReference type="CDD" id="cd01335">
    <property type="entry name" value="Radical_SAM"/>
    <property type="match status" value="1"/>
</dbReference>
<proteinExistence type="predicted"/>
<dbReference type="InterPro" id="IPR034480">
    <property type="entry name" value="Heme_synthase-like"/>
</dbReference>
<evidence type="ECO:0000256" key="2">
    <source>
        <dbReference type="ARBA" id="ARBA00022485"/>
    </source>
</evidence>
<evidence type="ECO:0000256" key="12">
    <source>
        <dbReference type="ARBA" id="ARBA00074337"/>
    </source>
</evidence>
<dbReference type="EC" id="1.3.98.7" evidence="10"/>
<organism evidence="16 17">
    <name type="scientific">Clostridium beijerinckii</name>
    <name type="common">Clostridium MP</name>
    <dbReference type="NCBI Taxonomy" id="1520"/>
    <lineage>
        <taxon>Bacteria</taxon>
        <taxon>Bacillati</taxon>
        <taxon>Bacillota</taxon>
        <taxon>Clostridia</taxon>
        <taxon>Eubacteriales</taxon>
        <taxon>Clostridiaceae</taxon>
        <taxon>Clostridium</taxon>
    </lineage>
</organism>
<dbReference type="PANTHER" id="PTHR11228:SF7">
    <property type="entry name" value="PQQA PEPTIDE CYCLASE"/>
    <property type="match status" value="1"/>
</dbReference>
<dbReference type="InterPro" id="IPR023930">
    <property type="entry name" value="NirJ1"/>
</dbReference>
<evidence type="ECO:0000256" key="7">
    <source>
        <dbReference type="ARBA" id="ARBA00023239"/>
    </source>
</evidence>
<dbReference type="InterPro" id="IPR013785">
    <property type="entry name" value="Aldolase_TIM"/>
</dbReference>
<dbReference type="FunFam" id="3.20.20.70:FF:000188">
    <property type="entry name" value="Mycofactocin radical SAM maturase MftC"/>
    <property type="match status" value="1"/>
</dbReference>
<feature type="domain" description="Radical SAM core" evidence="15">
    <location>
        <begin position="33"/>
        <end position="243"/>
    </location>
</feature>
<evidence type="ECO:0000256" key="4">
    <source>
        <dbReference type="ARBA" id="ARBA00022723"/>
    </source>
</evidence>
<dbReference type="PANTHER" id="PTHR11228">
    <property type="entry name" value="RADICAL SAM DOMAIN PROTEIN"/>
    <property type="match status" value="1"/>
</dbReference>
<dbReference type="InterPro" id="IPR058240">
    <property type="entry name" value="rSAM_sf"/>
</dbReference>
<keyword evidence="4" id="KW-0479">Metal-binding</keyword>
<evidence type="ECO:0000313" key="16">
    <source>
        <dbReference type="EMBL" id="NMF06466.1"/>
    </source>
</evidence>
<evidence type="ECO:0000256" key="6">
    <source>
        <dbReference type="ARBA" id="ARBA00023014"/>
    </source>
</evidence>
<reference evidence="16 17" key="1">
    <citation type="submission" date="2020-04" db="EMBL/GenBank/DDBJ databases">
        <authorList>
            <person name="Hitch T.C.A."/>
            <person name="Wylensek D."/>
            <person name="Clavel T."/>
        </authorList>
    </citation>
    <scope>NUCLEOTIDE SEQUENCE [LARGE SCALE GENOMIC DNA]</scope>
    <source>
        <strain evidence="16 17">WB01_NA02</strain>
    </source>
</reference>
<comment type="catalytic activity">
    <reaction evidence="9">
        <text>[mycofactocin precursor peptide]-C-terminal glycyl-N-{[2-(4-hydroxyphenyl)ethenyl]-3-methylbutanamide} + AH2 + S-adenosyl-L-methionine = [mycofactocin precursor peptide]-C-terminal glycyl-N-{5-[(4-hydroxyphenyl)methyl]-4,4-dimethyl-2-oxopyrrolidin-3-yl}acetamide + 5'-deoxyadenosine + L-methionine + A + H(+)</text>
        <dbReference type="Rhea" id="RHEA:65500"/>
        <dbReference type="Rhea" id="RHEA-COMP:16816"/>
        <dbReference type="Rhea" id="RHEA-COMP:16818"/>
        <dbReference type="ChEBI" id="CHEBI:13193"/>
        <dbReference type="ChEBI" id="CHEBI:15378"/>
        <dbReference type="ChEBI" id="CHEBI:17319"/>
        <dbReference type="ChEBI" id="CHEBI:17499"/>
        <dbReference type="ChEBI" id="CHEBI:57844"/>
        <dbReference type="ChEBI" id="CHEBI:59789"/>
        <dbReference type="ChEBI" id="CHEBI:156517"/>
        <dbReference type="ChEBI" id="CHEBI:156518"/>
        <dbReference type="EC" id="4.1.99.26"/>
    </reaction>
</comment>
<dbReference type="SFLD" id="SFLDG01385">
    <property type="entry name" value="heme_carboxy_lyase_like"/>
    <property type="match status" value="1"/>
</dbReference>
<dbReference type="PROSITE" id="PS51918">
    <property type="entry name" value="RADICAL_SAM"/>
    <property type="match status" value="1"/>
</dbReference>
<dbReference type="PIRSF" id="PIRSF037420">
    <property type="entry name" value="PQQ_syn_pqqE"/>
    <property type="match status" value="1"/>
</dbReference>
<dbReference type="GO" id="GO:0003824">
    <property type="term" value="F:catalytic activity"/>
    <property type="evidence" value="ECO:0007669"/>
    <property type="project" value="InterPro"/>
</dbReference>
<dbReference type="Proteomes" id="UP000587880">
    <property type="component" value="Unassembled WGS sequence"/>
</dbReference>
<dbReference type="GO" id="GO:0006783">
    <property type="term" value="P:heme biosynthetic process"/>
    <property type="evidence" value="ECO:0007669"/>
    <property type="project" value="TreeGrafter"/>
</dbReference>
<keyword evidence="6" id="KW-0411">Iron-sulfur</keyword>
<evidence type="ECO:0000256" key="3">
    <source>
        <dbReference type="ARBA" id="ARBA00022691"/>
    </source>
</evidence>
<dbReference type="GO" id="GO:0051539">
    <property type="term" value="F:4 iron, 4 sulfur cluster binding"/>
    <property type="evidence" value="ECO:0007669"/>
    <property type="project" value="UniProtKB-KW"/>
</dbReference>
<dbReference type="SUPFAM" id="SSF102114">
    <property type="entry name" value="Radical SAM enzymes"/>
    <property type="match status" value="1"/>
</dbReference>
<protein>
    <recommendedName>
        <fullName evidence="12">Mycofactocin maturase MftC</fullName>
        <ecNumber evidence="10">1.3.98.7</ecNumber>
        <ecNumber evidence="11">4.1.99.26</ecNumber>
    </recommendedName>
    <alternativeName>
        <fullName evidence="14">[Mycofactocin precursor peptide]-pyrrolidinone derivative synthase</fullName>
    </alternativeName>
    <alternativeName>
        <fullName evidence="13">[Mycofactocin precursor peptide]-tyrosine decarboxylase</fullName>
    </alternativeName>
</protein>
<dbReference type="InterPro" id="IPR034479">
    <property type="entry name" value="AhbC-like"/>
</dbReference>
<evidence type="ECO:0000256" key="9">
    <source>
        <dbReference type="ARBA" id="ARBA00051925"/>
    </source>
</evidence>
<evidence type="ECO:0000256" key="10">
    <source>
        <dbReference type="ARBA" id="ARBA00066739"/>
    </source>
</evidence>
<dbReference type="GO" id="GO:0046872">
    <property type="term" value="F:metal ion binding"/>
    <property type="evidence" value="ECO:0007669"/>
    <property type="project" value="UniProtKB-KW"/>
</dbReference>
<dbReference type="SFLD" id="SFLDG01067">
    <property type="entry name" value="SPASM/twitch_domain_containing"/>
    <property type="match status" value="1"/>
</dbReference>
<dbReference type="Gene3D" id="3.20.20.70">
    <property type="entry name" value="Aldolase class I"/>
    <property type="match status" value="1"/>
</dbReference>
<dbReference type="AlphaFoldDB" id="A0A7X9XQZ3"/>
<dbReference type="InterPro" id="IPR050377">
    <property type="entry name" value="Radical_SAM_PqqE_MftC-like"/>
</dbReference>
<dbReference type="CDD" id="cd21123">
    <property type="entry name" value="SPASM_MftC-like"/>
    <property type="match status" value="1"/>
</dbReference>
<dbReference type="RefSeq" id="WP_168982599.1">
    <property type="nucleotide sequence ID" value="NZ_CP107022.1"/>
</dbReference>
<dbReference type="InterPro" id="IPR007197">
    <property type="entry name" value="rSAM"/>
</dbReference>
<dbReference type="NCBIfam" id="TIGR04085">
    <property type="entry name" value="rSAM_more_4Fe4S"/>
    <property type="match status" value="1"/>
</dbReference>
<evidence type="ECO:0000256" key="5">
    <source>
        <dbReference type="ARBA" id="ARBA00023004"/>
    </source>
</evidence>
<keyword evidence="5" id="KW-0408">Iron</keyword>
<evidence type="ECO:0000256" key="13">
    <source>
        <dbReference type="ARBA" id="ARBA00077306"/>
    </source>
</evidence>
<keyword evidence="2" id="KW-0004">4Fe-4S</keyword>
<dbReference type="SFLD" id="SFLDF00543">
    <property type="entry name" value="alternative_heme_biosynthesis"/>
    <property type="match status" value="1"/>
</dbReference>
<dbReference type="Pfam" id="PF04055">
    <property type="entry name" value="Radical_SAM"/>
    <property type="match status" value="1"/>
</dbReference>
<evidence type="ECO:0000256" key="8">
    <source>
        <dbReference type="ARBA" id="ARBA00051525"/>
    </source>
</evidence>
<keyword evidence="3" id="KW-0949">S-adenosyl-L-methionine</keyword>
<dbReference type="InterPro" id="IPR023885">
    <property type="entry name" value="4Fe4S-binding_SPASM_dom"/>
</dbReference>